<proteinExistence type="predicted"/>
<accession>A0A0A0DD92</accession>
<dbReference type="EMBL" id="JANX01000058">
    <property type="protein sequence ID" value="KGM34952.1"/>
    <property type="molecule type" value="Genomic_DNA"/>
</dbReference>
<organism evidence="2 3">
    <name type="scientific">Inquilinus limosus MP06</name>
    <dbReference type="NCBI Taxonomy" id="1398085"/>
    <lineage>
        <taxon>Bacteria</taxon>
        <taxon>Pseudomonadati</taxon>
        <taxon>Pseudomonadota</taxon>
        <taxon>Alphaproteobacteria</taxon>
        <taxon>Rhodospirillales</taxon>
        <taxon>Rhodospirillaceae</taxon>
        <taxon>Inquilinus</taxon>
    </lineage>
</organism>
<evidence type="ECO:0000313" key="3">
    <source>
        <dbReference type="Proteomes" id="UP000029995"/>
    </source>
</evidence>
<reference evidence="2 3" key="1">
    <citation type="submission" date="2014-01" db="EMBL/GenBank/DDBJ databases">
        <title>Genome sequence determination for a cystic fibrosis isolate, Inquilinus limosus.</title>
        <authorList>
            <person name="Pino M."/>
            <person name="Di Conza J."/>
            <person name="Gutkind G."/>
        </authorList>
    </citation>
    <scope>NUCLEOTIDE SEQUENCE [LARGE SCALE GENOMIC DNA]</scope>
    <source>
        <strain evidence="2 3">MP06</strain>
    </source>
</reference>
<feature type="compositionally biased region" description="Basic and acidic residues" evidence="1">
    <location>
        <begin position="38"/>
        <end position="48"/>
    </location>
</feature>
<dbReference type="Proteomes" id="UP000029995">
    <property type="component" value="Unassembled WGS sequence"/>
</dbReference>
<evidence type="ECO:0000313" key="2">
    <source>
        <dbReference type="EMBL" id="KGM34952.1"/>
    </source>
</evidence>
<name>A0A0A0DD92_9PROT</name>
<feature type="compositionally biased region" description="Pro residues" evidence="1">
    <location>
        <begin position="1"/>
        <end position="21"/>
    </location>
</feature>
<protein>
    <submittedName>
        <fullName evidence="2">Uncharacterized protein</fullName>
    </submittedName>
</protein>
<comment type="caution">
    <text evidence="2">The sequence shown here is derived from an EMBL/GenBank/DDBJ whole genome shotgun (WGS) entry which is preliminary data.</text>
</comment>
<evidence type="ECO:0000256" key="1">
    <source>
        <dbReference type="SAM" id="MobiDB-lite"/>
    </source>
</evidence>
<gene>
    <name evidence="2" type="ORF">P409_07385</name>
</gene>
<dbReference type="AlphaFoldDB" id="A0A0A0DD92"/>
<sequence>MPPSPPSRTLPAPEPPPPPAKPTESSPEPPWKVTFSILERESMPRRSEPAPPTTVSSPSQNVMTLSLAFSGSTSTRSAPLCP</sequence>
<feature type="compositionally biased region" description="Polar residues" evidence="1">
    <location>
        <begin position="53"/>
        <end position="82"/>
    </location>
</feature>
<feature type="region of interest" description="Disordered" evidence="1">
    <location>
        <begin position="1"/>
        <end position="82"/>
    </location>
</feature>